<dbReference type="RefSeq" id="WP_128421778.1">
    <property type="nucleotide sequence ID" value="NZ_CP049017.1"/>
</dbReference>
<dbReference type="Pfam" id="PF02604">
    <property type="entry name" value="PhdYeFM_antitox"/>
    <property type="match status" value="1"/>
</dbReference>
<evidence type="ECO:0000256" key="2">
    <source>
        <dbReference type="RuleBase" id="RU362080"/>
    </source>
</evidence>
<evidence type="ECO:0000313" key="4">
    <source>
        <dbReference type="Proteomes" id="UP000239898"/>
    </source>
</evidence>
<comment type="caution">
    <text evidence="3">The sequence shown here is derived from an EMBL/GenBank/DDBJ whole genome shotgun (WGS) entry which is preliminary data.</text>
</comment>
<dbReference type="Gene3D" id="3.40.1620.10">
    <property type="entry name" value="YefM-like domain"/>
    <property type="match status" value="1"/>
</dbReference>
<sequence length="114" mass="12380">MELPLDLLELEKTPAADVKMKGWPSLVRKVRVSGAIVITNHSHPEAVVVDVNEYQRLVAQANAASGTNLRAQSLRTLQLRFDEHLSSLKDGAGLSKVLGRPARKGMKIALGSSR</sequence>
<comment type="function">
    <text evidence="2">Antitoxin component of a type II toxin-antitoxin (TA) system.</text>
</comment>
<dbReference type="AlphaFoldDB" id="A0A2S6ZB09"/>
<dbReference type="InterPro" id="IPR036165">
    <property type="entry name" value="YefM-like_sf"/>
</dbReference>
<dbReference type="OrthoDB" id="8909832at2"/>
<protein>
    <recommendedName>
        <fullName evidence="2">Antitoxin</fullName>
    </recommendedName>
</protein>
<dbReference type="Proteomes" id="UP000239898">
    <property type="component" value="Unassembled WGS sequence"/>
</dbReference>
<gene>
    <name evidence="3" type="ORF">XthCFBP4691_18780</name>
</gene>
<reference evidence="3 4" key="1">
    <citation type="submission" date="2016-08" db="EMBL/GenBank/DDBJ databases">
        <title>Evolution of the type three secretion system and type three effector repertoires in Xanthomonas.</title>
        <authorList>
            <person name="Merda D."/>
            <person name="Briand M."/>
            <person name="Bosis E."/>
            <person name="Rousseau C."/>
            <person name="Portier P."/>
            <person name="Jacques M.-A."/>
            <person name="Fischer-Le Saux M."/>
        </authorList>
    </citation>
    <scope>NUCLEOTIDE SEQUENCE [LARGE SCALE GENOMIC DNA]</scope>
    <source>
        <strain evidence="3 4">CFBP 4691</strain>
    </source>
</reference>
<dbReference type="EMBL" id="MIGX01000162">
    <property type="protein sequence ID" value="PPT79510.1"/>
    <property type="molecule type" value="Genomic_DNA"/>
</dbReference>
<evidence type="ECO:0000313" key="3">
    <source>
        <dbReference type="EMBL" id="PPT79510.1"/>
    </source>
</evidence>
<accession>A0A2S6ZB09</accession>
<comment type="similarity">
    <text evidence="1 2">Belongs to the phD/YefM antitoxin family.</text>
</comment>
<organism evidence="3 4">
    <name type="scientific">Xanthomonas theicola</name>
    <dbReference type="NCBI Taxonomy" id="56464"/>
    <lineage>
        <taxon>Bacteria</taxon>
        <taxon>Pseudomonadati</taxon>
        <taxon>Pseudomonadota</taxon>
        <taxon>Gammaproteobacteria</taxon>
        <taxon>Lysobacterales</taxon>
        <taxon>Lysobacteraceae</taxon>
        <taxon>Xanthomonas</taxon>
    </lineage>
</organism>
<keyword evidence="4" id="KW-1185">Reference proteome</keyword>
<dbReference type="InterPro" id="IPR006442">
    <property type="entry name" value="Antitoxin_Phd/YefM"/>
</dbReference>
<proteinExistence type="inferred from homology"/>
<evidence type="ECO:0000256" key="1">
    <source>
        <dbReference type="ARBA" id="ARBA00009981"/>
    </source>
</evidence>
<dbReference type="SUPFAM" id="SSF143120">
    <property type="entry name" value="YefM-like"/>
    <property type="match status" value="1"/>
</dbReference>
<dbReference type="NCBIfam" id="TIGR01552">
    <property type="entry name" value="phd_fam"/>
    <property type="match status" value="1"/>
</dbReference>
<name>A0A2S6ZB09_9XANT</name>